<accession>A0A7Y7IHS0</accession>
<dbReference type="Pfam" id="PF00300">
    <property type="entry name" value="His_Phos_1"/>
    <property type="match status" value="1"/>
</dbReference>
<dbReference type="PANTHER" id="PTHR48100:SF1">
    <property type="entry name" value="HISTIDINE PHOSPHATASE FAMILY PROTEIN-RELATED"/>
    <property type="match status" value="1"/>
</dbReference>
<evidence type="ECO:0000313" key="2">
    <source>
        <dbReference type="Proteomes" id="UP000543556"/>
    </source>
</evidence>
<evidence type="ECO:0000313" key="1">
    <source>
        <dbReference type="EMBL" id="NVM95720.1"/>
    </source>
</evidence>
<dbReference type="PANTHER" id="PTHR48100">
    <property type="entry name" value="BROAD-SPECIFICITY PHOSPHATASE YOR283W-RELATED"/>
    <property type="match status" value="1"/>
</dbReference>
<keyword evidence="2" id="KW-1185">Reference proteome</keyword>
<comment type="caution">
    <text evidence="1">The sequence shown here is derived from an EMBL/GenBank/DDBJ whole genome shotgun (WGS) entry which is preliminary data.</text>
</comment>
<gene>
    <name evidence="1" type="ORF">G6034_12520</name>
</gene>
<dbReference type="InterPro" id="IPR050275">
    <property type="entry name" value="PGM_Phosphatase"/>
</dbReference>
<dbReference type="GO" id="GO:0016791">
    <property type="term" value="F:phosphatase activity"/>
    <property type="evidence" value="ECO:0007669"/>
    <property type="project" value="TreeGrafter"/>
</dbReference>
<dbReference type="CDD" id="cd07067">
    <property type="entry name" value="HP_PGM_like"/>
    <property type="match status" value="1"/>
</dbReference>
<dbReference type="RefSeq" id="WP_176635447.1">
    <property type="nucleotide sequence ID" value="NZ_JAAMFM010000019.1"/>
</dbReference>
<dbReference type="AlphaFoldDB" id="A0A7Y7IHS0"/>
<dbReference type="InterPro" id="IPR029033">
    <property type="entry name" value="His_PPase_superfam"/>
</dbReference>
<dbReference type="InterPro" id="IPR013078">
    <property type="entry name" value="His_Pase_superF_clade-1"/>
</dbReference>
<dbReference type="GO" id="GO:0005737">
    <property type="term" value="C:cytoplasm"/>
    <property type="evidence" value="ECO:0007669"/>
    <property type="project" value="TreeGrafter"/>
</dbReference>
<dbReference type="Gene3D" id="3.40.50.1240">
    <property type="entry name" value="Phosphoglycerate mutase-like"/>
    <property type="match status" value="1"/>
</dbReference>
<name>A0A7Y7IHS0_9MICC</name>
<dbReference type="SMART" id="SM00855">
    <property type="entry name" value="PGAM"/>
    <property type="match status" value="1"/>
</dbReference>
<protein>
    <submittedName>
        <fullName evidence="1">Phosphoglycerate mutase</fullName>
    </submittedName>
</protein>
<sequence length="216" mass="22605">MSATPAPEPARTLLLLVRHGQTPTTGTVLPGRAPGLHLSGLGHVQAERLADRLGGLTLDAVHSSPLERARETAAPTAARWGLEVLEDVGLTECDFGAWTGAALSDLARLPEWHAVQHTPSAFRFPGGEGFAEMQARMVGTLERLCRSHPGGAVVCVSHADPIKAAVAHYLATPLDLFQRITISPGSVSAVSLAEGRAPAVLMVNSTLEPLGGLRQA</sequence>
<dbReference type="SUPFAM" id="SSF53254">
    <property type="entry name" value="Phosphoglycerate mutase-like"/>
    <property type="match status" value="1"/>
</dbReference>
<organism evidence="1 2">
    <name type="scientific">Arthrobacter wenxiniae</name>
    <dbReference type="NCBI Taxonomy" id="2713570"/>
    <lineage>
        <taxon>Bacteria</taxon>
        <taxon>Bacillati</taxon>
        <taxon>Actinomycetota</taxon>
        <taxon>Actinomycetes</taxon>
        <taxon>Micrococcales</taxon>
        <taxon>Micrococcaceae</taxon>
        <taxon>Arthrobacter</taxon>
    </lineage>
</organism>
<dbReference type="EMBL" id="JAAMFM010000019">
    <property type="protein sequence ID" value="NVM95720.1"/>
    <property type="molecule type" value="Genomic_DNA"/>
</dbReference>
<dbReference type="Proteomes" id="UP000543556">
    <property type="component" value="Unassembled WGS sequence"/>
</dbReference>
<reference evidence="1 2" key="1">
    <citation type="submission" date="2020-02" db="EMBL/GenBank/DDBJ databases">
        <title>Genome sequence of strain AETb3-4.</title>
        <authorList>
            <person name="Gao J."/>
            <person name="Zhang X."/>
        </authorList>
    </citation>
    <scope>NUCLEOTIDE SEQUENCE [LARGE SCALE GENOMIC DNA]</scope>
    <source>
        <strain evidence="1 2">AETb3-4</strain>
    </source>
</reference>
<proteinExistence type="predicted"/>